<dbReference type="PROSITE" id="PS50222">
    <property type="entry name" value="EF_HAND_2"/>
    <property type="match status" value="1"/>
</dbReference>
<keyword evidence="5" id="KW-0472">Membrane</keyword>
<keyword evidence="3" id="KW-0812">Transmembrane</keyword>
<name>A0A8K1C7L2_PYTOL</name>
<proteinExistence type="inferred from homology"/>
<dbReference type="InterPro" id="IPR007014">
    <property type="entry name" value="FUN14"/>
</dbReference>
<evidence type="ECO:0000256" key="4">
    <source>
        <dbReference type="ARBA" id="ARBA00022989"/>
    </source>
</evidence>
<evidence type="ECO:0000256" key="2">
    <source>
        <dbReference type="ARBA" id="ARBA00009160"/>
    </source>
</evidence>
<dbReference type="OrthoDB" id="163794at2759"/>
<dbReference type="PANTHER" id="PTHR21346:SF10">
    <property type="entry name" value="TRANSMEMBRANE PROTEIN"/>
    <property type="match status" value="1"/>
</dbReference>
<keyword evidence="8" id="KW-1185">Reference proteome</keyword>
<dbReference type="PANTHER" id="PTHR21346">
    <property type="entry name" value="FUN14 DOMAIN CONTAINING"/>
    <property type="match status" value="1"/>
</dbReference>
<comment type="subcellular location">
    <subcellularLocation>
        <location evidence="1">Membrane</location>
    </subcellularLocation>
</comment>
<feature type="domain" description="EF-hand" evidence="6">
    <location>
        <begin position="165"/>
        <end position="200"/>
    </location>
</feature>
<evidence type="ECO:0000313" key="8">
    <source>
        <dbReference type="Proteomes" id="UP000794436"/>
    </source>
</evidence>
<protein>
    <recommendedName>
        <fullName evidence="6">EF-hand domain-containing protein</fullName>
    </recommendedName>
</protein>
<gene>
    <name evidence="7" type="ORF">Poli38472_003417</name>
</gene>
<sequence length="222" mass="23353">MSVHARAQLFLIRPANVSRIVTRNASVARRMHALALTARAPSHLHNASRSKHILTLGAFLSAGVAALTTEPALCEELDAIFAQVSDGASGAPKKGNGDRRPSLKEEVDKFVDLLAGRAGEITLSGVLGFCSGYALKEVGKLAAVTVGTLFVLAQVAASKGYIQINWTKVNKDVIEAVDPDGDGKLTKKDLEIGYQRLMKILKTNLPSSAGFAGGFLVGVSSS</sequence>
<dbReference type="EMBL" id="SPLM01000144">
    <property type="protein sequence ID" value="TMW57492.1"/>
    <property type="molecule type" value="Genomic_DNA"/>
</dbReference>
<dbReference type="PROSITE" id="PS00018">
    <property type="entry name" value="EF_HAND_1"/>
    <property type="match status" value="1"/>
</dbReference>
<accession>A0A8K1C7L2</accession>
<organism evidence="7 8">
    <name type="scientific">Pythium oligandrum</name>
    <name type="common">Mycoparasitic fungus</name>
    <dbReference type="NCBI Taxonomy" id="41045"/>
    <lineage>
        <taxon>Eukaryota</taxon>
        <taxon>Sar</taxon>
        <taxon>Stramenopiles</taxon>
        <taxon>Oomycota</taxon>
        <taxon>Peronosporomycetes</taxon>
        <taxon>Pythiales</taxon>
        <taxon>Pythiaceae</taxon>
        <taxon>Pythium</taxon>
    </lineage>
</organism>
<dbReference type="AlphaFoldDB" id="A0A8K1C7L2"/>
<keyword evidence="4" id="KW-1133">Transmembrane helix</keyword>
<evidence type="ECO:0000256" key="5">
    <source>
        <dbReference type="ARBA" id="ARBA00023136"/>
    </source>
</evidence>
<evidence type="ECO:0000256" key="3">
    <source>
        <dbReference type="ARBA" id="ARBA00022692"/>
    </source>
</evidence>
<evidence type="ECO:0000256" key="1">
    <source>
        <dbReference type="ARBA" id="ARBA00004370"/>
    </source>
</evidence>
<dbReference type="GO" id="GO:0005509">
    <property type="term" value="F:calcium ion binding"/>
    <property type="evidence" value="ECO:0007669"/>
    <property type="project" value="InterPro"/>
</dbReference>
<evidence type="ECO:0000259" key="6">
    <source>
        <dbReference type="PROSITE" id="PS50222"/>
    </source>
</evidence>
<dbReference type="Proteomes" id="UP000794436">
    <property type="component" value="Unassembled WGS sequence"/>
</dbReference>
<reference evidence="7" key="1">
    <citation type="submission" date="2019-03" db="EMBL/GenBank/DDBJ databases">
        <title>Long read genome sequence of the mycoparasitic Pythium oligandrum ATCC 38472 isolated from sugarbeet rhizosphere.</title>
        <authorList>
            <person name="Gaulin E."/>
        </authorList>
    </citation>
    <scope>NUCLEOTIDE SEQUENCE</scope>
    <source>
        <strain evidence="7">ATCC 38472_TT</strain>
    </source>
</reference>
<dbReference type="InterPro" id="IPR002048">
    <property type="entry name" value="EF_hand_dom"/>
</dbReference>
<dbReference type="InterPro" id="IPR018247">
    <property type="entry name" value="EF_Hand_1_Ca_BS"/>
</dbReference>
<dbReference type="GO" id="GO:0016020">
    <property type="term" value="C:membrane"/>
    <property type="evidence" value="ECO:0007669"/>
    <property type="project" value="UniProtKB-SubCell"/>
</dbReference>
<dbReference type="Pfam" id="PF04930">
    <property type="entry name" value="FUN14"/>
    <property type="match status" value="1"/>
</dbReference>
<comment type="caution">
    <text evidence="7">The sequence shown here is derived from an EMBL/GenBank/DDBJ whole genome shotgun (WGS) entry which is preliminary data.</text>
</comment>
<comment type="similarity">
    <text evidence="2">Belongs to the FUN14 family.</text>
</comment>
<evidence type="ECO:0000313" key="7">
    <source>
        <dbReference type="EMBL" id="TMW57492.1"/>
    </source>
</evidence>